<gene>
    <name evidence="2" type="ORF">EV677_0708</name>
</gene>
<feature type="transmembrane region" description="Helical" evidence="1">
    <location>
        <begin position="96"/>
        <end position="117"/>
    </location>
</feature>
<dbReference type="AlphaFoldDB" id="A0A4R6GGW9"/>
<name>A0A4R6GGW9_9BURK</name>
<feature type="transmembrane region" description="Helical" evidence="1">
    <location>
        <begin position="32"/>
        <end position="57"/>
    </location>
</feature>
<keyword evidence="1" id="KW-0472">Membrane</keyword>
<proteinExistence type="predicted"/>
<protein>
    <submittedName>
        <fullName evidence="2">Putative membrane protein</fullName>
    </submittedName>
</protein>
<comment type="caution">
    <text evidence="2">The sequence shown here is derived from an EMBL/GenBank/DDBJ whole genome shotgun (WGS) entry which is preliminary data.</text>
</comment>
<keyword evidence="3" id="KW-1185">Reference proteome</keyword>
<dbReference type="OrthoDB" id="8537043at2"/>
<dbReference type="Proteomes" id="UP000294737">
    <property type="component" value="Unassembled WGS sequence"/>
</dbReference>
<evidence type="ECO:0000313" key="3">
    <source>
        <dbReference type="Proteomes" id="UP000294737"/>
    </source>
</evidence>
<accession>A0A4R6GGW9</accession>
<dbReference type="RefSeq" id="WP_112990813.1">
    <property type="nucleotide sequence ID" value="NZ_PTLZ01000001.1"/>
</dbReference>
<keyword evidence="1" id="KW-1133">Transmembrane helix</keyword>
<organism evidence="2 3">
    <name type="scientific">Herminiimonas fonticola</name>
    <dbReference type="NCBI Taxonomy" id="303380"/>
    <lineage>
        <taxon>Bacteria</taxon>
        <taxon>Pseudomonadati</taxon>
        <taxon>Pseudomonadota</taxon>
        <taxon>Betaproteobacteria</taxon>
        <taxon>Burkholderiales</taxon>
        <taxon>Oxalobacteraceae</taxon>
        <taxon>Herminiimonas</taxon>
    </lineage>
</organism>
<evidence type="ECO:0000256" key="1">
    <source>
        <dbReference type="SAM" id="Phobius"/>
    </source>
</evidence>
<feature type="transmembrane region" description="Helical" evidence="1">
    <location>
        <begin position="69"/>
        <end position="90"/>
    </location>
</feature>
<sequence length="222" mass="25106">MSVVKILLVIACIIVYICVSHGALVADDVHSIWRQVAMSMLLLPIAGIACWVAVAFLKRLGLCVMWRCLCGIALAIALVTMIVHFWPILLSRLDRIYLVEHIATNMMLCWFFAHTLFGGRTPIITTLARSIHPDIPDNVVRYTRTVTLAWALFFVVQILLSLLIYYAAPISAWSLFANVLNWPLVILMFAAEYACRKRVNPDFQHATVKESVAAYFNNKRKV</sequence>
<dbReference type="EMBL" id="SNWF01000004">
    <property type="protein sequence ID" value="TDN94166.1"/>
    <property type="molecule type" value="Genomic_DNA"/>
</dbReference>
<keyword evidence="1" id="KW-0812">Transmembrane</keyword>
<reference evidence="2 3" key="1">
    <citation type="submission" date="2019-03" db="EMBL/GenBank/DDBJ databases">
        <title>Genomic Encyclopedia of Type Strains, Phase IV (KMG-IV): sequencing the most valuable type-strain genomes for metagenomic binning, comparative biology and taxonomic classification.</title>
        <authorList>
            <person name="Goeker M."/>
        </authorList>
    </citation>
    <scope>NUCLEOTIDE SEQUENCE [LARGE SCALE GENOMIC DNA]</scope>
    <source>
        <strain evidence="2 3">DSM 18555</strain>
    </source>
</reference>
<feature type="transmembrane region" description="Helical" evidence="1">
    <location>
        <begin position="173"/>
        <end position="195"/>
    </location>
</feature>
<feature type="transmembrane region" description="Helical" evidence="1">
    <location>
        <begin position="148"/>
        <end position="167"/>
    </location>
</feature>
<evidence type="ECO:0000313" key="2">
    <source>
        <dbReference type="EMBL" id="TDN94166.1"/>
    </source>
</evidence>